<protein>
    <recommendedName>
        <fullName evidence="5">DNA-entry nuclease</fullName>
    </recommendedName>
</protein>
<dbReference type="EMBL" id="RKLX01000010">
    <property type="protein sequence ID" value="TGD18684.1"/>
    <property type="molecule type" value="Genomic_DNA"/>
</dbReference>
<evidence type="ECO:0000256" key="2">
    <source>
        <dbReference type="SAM" id="Phobius"/>
    </source>
</evidence>
<organism evidence="3 4">
    <name type="scientific">Levilactobacillus suantsaiihabitans</name>
    <dbReference type="NCBI Taxonomy" id="2487722"/>
    <lineage>
        <taxon>Bacteria</taxon>
        <taxon>Bacillati</taxon>
        <taxon>Bacillota</taxon>
        <taxon>Bacilli</taxon>
        <taxon>Lactobacillales</taxon>
        <taxon>Lactobacillaceae</taxon>
        <taxon>Levilactobacillus</taxon>
    </lineage>
</organism>
<name>A0A4Z0J7Q6_9LACO</name>
<keyword evidence="2" id="KW-0472">Membrane</keyword>
<evidence type="ECO:0000313" key="4">
    <source>
        <dbReference type="Proteomes" id="UP000297348"/>
    </source>
</evidence>
<feature type="transmembrane region" description="Helical" evidence="2">
    <location>
        <begin position="39"/>
        <end position="59"/>
    </location>
</feature>
<feature type="compositionally biased region" description="Polar residues" evidence="1">
    <location>
        <begin position="155"/>
        <end position="165"/>
    </location>
</feature>
<evidence type="ECO:0008006" key="5">
    <source>
        <dbReference type="Google" id="ProtNLM"/>
    </source>
</evidence>
<proteinExistence type="predicted"/>
<dbReference type="Proteomes" id="UP000297348">
    <property type="component" value="Unassembled WGS sequence"/>
</dbReference>
<gene>
    <name evidence="3" type="ORF">EGT51_07295</name>
</gene>
<dbReference type="AlphaFoldDB" id="A0A4Z0J7Q6"/>
<keyword evidence="2" id="KW-1133">Transmembrane helix</keyword>
<evidence type="ECO:0000313" key="3">
    <source>
        <dbReference type="EMBL" id="TGD18684.1"/>
    </source>
</evidence>
<feature type="compositionally biased region" description="Low complexity" evidence="1">
    <location>
        <begin position="120"/>
        <end position="154"/>
    </location>
</feature>
<keyword evidence="4" id="KW-1185">Reference proteome</keyword>
<feature type="region of interest" description="Disordered" evidence="1">
    <location>
        <begin position="120"/>
        <end position="176"/>
    </location>
</feature>
<comment type="caution">
    <text evidence="3">The sequence shown here is derived from an EMBL/GenBank/DDBJ whole genome shotgun (WGS) entry which is preliminary data.</text>
</comment>
<evidence type="ECO:0000256" key="1">
    <source>
        <dbReference type="SAM" id="MobiDB-lite"/>
    </source>
</evidence>
<dbReference type="Gene3D" id="3.40.10.10">
    <property type="entry name" value="DNA Methylphosphotriester Repair Domain"/>
    <property type="match status" value="1"/>
</dbReference>
<sequence>MTKVANHGEEDQLMLFAILWLALWGGAAYWAFKGPRRRRLLGSVLVGLALLGSVGGLAASQPTNTVKTKTVRVGTQRLAKARAESRRLAVLVSQQAASSDQLAAQSSSLAASSSRLASSQHASSQSAAKQAAKAAAASQRQASHAQTSSATQVSRTQHTASSHTTAKGDVTTGRAGKIIGNKNSKIYHVSGQAGYHMNSSNAVYFQTEAQAKAAGYRKALR</sequence>
<dbReference type="InterPro" id="IPR035451">
    <property type="entry name" value="Ada-like_dom_sf"/>
</dbReference>
<reference evidence="3 4" key="1">
    <citation type="submission" date="2018-10" db="EMBL/GenBank/DDBJ databases">
        <title>Lactobacillus sp. R7 and Lactobacillus sp. R19 isolated from fermented mustard green product of Taiwan.</title>
        <authorList>
            <person name="Lin S.-T."/>
        </authorList>
    </citation>
    <scope>NUCLEOTIDE SEQUENCE [LARGE SCALE GENOMIC DNA]</scope>
    <source>
        <strain evidence="3 4">BCRC 81129</strain>
    </source>
</reference>
<accession>A0A4Z0J7Q6</accession>
<feature type="transmembrane region" description="Helical" evidence="2">
    <location>
        <begin position="12"/>
        <end position="32"/>
    </location>
</feature>
<keyword evidence="2" id="KW-0812">Transmembrane</keyword>
<dbReference type="SUPFAM" id="SSF57884">
    <property type="entry name" value="Ada DNA repair protein, N-terminal domain (N-Ada 10)"/>
    <property type="match status" value="1"/>
</dbReference>